<evidence type="ECO:0000313" key="1">
    <source>
        <dbReference type="EMBL" id="NBG96918.1"/>
    </source>
</evidence>
<evidence type="ECO:0000313" key="2">
    <source>
        <dbReference type="Proteomes" id="UP000470384"/>
    </source>
</evidence>
<dbReference type="InterPro" id="IPR011008">
    <property type="entry name" value="Dimeric_a/b-barrel"/>
</dbReference>
<sequence>MASDTAFVHLISFTGSADTVASNLRGYVERELARSAPKGFLSAVVIEGKDGETAGLLSYWESLDAIEDITDTAPWEAAMDLCEAVCDTRSELSYAITGAAAAG</sequence>
<evidence type="ECO:0008006" key="3">
    <source>
        <dbReference type="Google" id="ProtNLM"/>
    </source>
</evidence>
<keyword evidence="2" id="KW-1185">Reference proteome</keyword>
<gene>
    <name evidence="1" type="ORF">GTQ45_14355</name>
</gene>
<accession>A0A845QFB5</accession>
<reference evidence="1 2" key="1">
    <citation type="journal article" date="2016" name="Int. J. Syst. Evol. Microbiol.">
        <title>Pyruvatibacter mobilis gen. nov., sp. nov., a marine bacterium from the culture broth of Picochlorum sp. 122.</title>
        <authorList>
            <person name="Wang G."/>
            <person name="Tang M."/>
            <person name="Wu H."/>
            <person name="Dai S."/>
            <person name="Li T."/>
            <person name="Chen C."/>
            <person name="He H."/>
            <person name="Fan J."/>
            <person name="Xiang W."/>
            <person name="Li X."/>
        </authorList>
    </citation>
    <scope>NUCLEOTIDE SEQUENCE [LARGE SCALE GENOMIC DNA]</scope>
    <source>
        <strain evidence="1 2">GYP-11</strain>
    </source>
</reference>
<dbReference type="Proteomes" id="UP000470384">
    <property type="component" value="Unassembled WGS sequence"/>
</dbReference>
<proteinExistence type="predicted"/>
<name>A0A845QFB5_9HYPH</name>
<organism evidence="1 2">
    <name type="scientific">Pyruvatibacter mobilis</name>
    <dbReference type="NCBI Taxonomy" id="1712261"/>
    <lineage>
        <taxon>Bacteria</taxon>
        <taxon>Pseudomonadati</taxon>
        <taxon>Pseudomonadota</taxon>
        <taxon>Alphaproteobacteria</taxon>
        <taxon>Hyphomicrobiales</taxon>
        <taxon>Parvibaculaceae</taxon>
        <taxon>Pyruvatibacter</taxon>
    </lineage>
</organism>
<dbReference type="AlphaFoldDB" id="A0A845QFB5"/>
<protein>
    <recommendedName>
        <fullName evidence="3">Antibiotic biosynthesis monooxygenase</fullName>
    </recommendedName>
</protein>
<dbReference type="SUPFAM" id="SSF54909">
    <property type="entry name" value="Dimeric alpha+beta barrel"/>
    <property type="match status" value="1"/>
</dbReference>
<dbReference type="EMBL" id="WXYQ01000012">
    <property type="protein sequence ID" value="NBG96918.1"/>
    <property type="molecule type" value="Genomic_DNA"/>
</dbReference>
<dbReference type="GeneID" id="300654239"/>
<comment type="caution">
    <text evidence="1">The sequence shown here is derived from an EMBL/GenBank/DDBJ whole genome shotgun (WGS) entry which is preliminary data.</text>
</comment>
<dbReference type="OrthoDB" id="8448084at2"/>
<dbReference type="RefSeq" id="WP_027843456.1">
    <property type="nucleotide sequence ID" value="NZ_BMHN01000001.1"/>
</dbReference>